<evidence type="ECO:0000256" key="1">
    <source>
        <dbReference type="SAM" id="MobiDB-lite"/>
    </source>
</evidence>
<gene>
    <name evidence="2" type="ORF">GOP47_0014265</name>
</gene>
<name>A0A9D4ZDC3_ADICA</name>
<sequence length="85" mass="8927">MVFFTKRACVVSDQRGGGAQGCKGKEQVKHGENAGTSIALPRQNQRRRPFDFDVAHEGFVMDVANGDVHAAGSALNGPNSVGGTL</sequence>
<feature type="compositionally biased region" description="Basic and acidic residues" evidence="1">
    <location>
        <begin position="23"/>
        <end position="32"/>
    </location>
</feature>
<dbReference type="Proteomes" id="UP000886520">
    <property type="component" value="Chromosome 14"/>
</dbReference>
<accession>A0A9D4ZDC3</accession>
<dbReference type="AlphaFoldDB" id="A0A9D4ZDC3"/>
<protein>
    <submittedName>
        <fullName evidence="2">Uncharacterized protein</fullName>
    </submittedName>
</protein>
<organism evidence="2 3">
    <name type="scientific">Adiantum capillus-veneris</name>
    <name type="common">Maidenhair fern</name>
    <dbReference type="NCBI Taxonomy" id="13818"/>
    <lineage>
        <taxon>Eukaryota</taxon>
        <taxon>Viridiplantae</taxon>
        <taxon>Streptophyta</taxon>
        <taxon>Embryophyta</taxon>
        <taxon>Tracheophyta</taxon>
        <taxon>Polypodiopsida</taxon>
        <taxon>Polypodiidae</taxon>
        <taxon>Polypodiales</taxon>
        <taxon>Pteridineae</taxon>
        <taxon>Pteridaceae</taxon>
        <taxon>Vittarioideae</taxon>
        <taxon>Adiantum</taxon>
    </lineage>
</organism>
<proteinExistence type="predicted"/>
<comment type="caution">
    <text evidence="2">The sequence shown here is derived from an EMBL/GenBank/DDBJ whole genome shotgun (WGS) entry which is preliminary data.</text>
</comment>
<keyword evidence="3" id="KW-1185">Reference proteome</keyword>
<evidence type="ECO:0000313" key="2">
    <source>
        <dbReference type="EMBL" id="KAI5069922.1"/>
    </source>
</evidence>
<reference evidence="2" key="1">
    <citation type="submission" date="2021-01" db="EMBL/GenBank/DDBJ databases">
        <title>Adiantum capillus-veneris genome.</title>
        <authorList>
            <person name="Fang Y."/>
            <person name="Liao Q."/>
        </authorList>
    </citation>
    <scope>NUCLEOTIDE SEQUENCE</scope>
    <source>
        <strain evidence="2">H3</strain>
        <tissue evidence="2">Leaf</tissue>
    </source>
</reference>
<dbReference type="EMBL" id="JABFUD020000014">
    <property type="protein sequence ID" value="KAI5069922.1"/>
    <property type="molecule type" value="Genomic_DNA"/>
</dbReference>
<feature type="region of interest" description="Disordered" evidence="1">
    <location>
        <begin position="15"/>
        <end position="45"/>
    </location>
</feature>
<evidence type="ECO:0000313" key="3">
    <source>
        <dbReference type="Proteomes" id="UP000886520"/>
    </source>
</evidence>